<reference evidence="2" key="1">
    <citation type="submission" date="2020-02" db="EMBL/GenBank/DDBJ databases">
        <authorList>
            <person name="Meier V. D."/>
        </authorList>
    </citation>
    <scope>NUCLEOTIDE SEQUENCE</scope>
    <source>
        <strain evidence="2">AVDCRST_MAG11</strain>
    </source>
</reference>
<feature type="compositionally biased region" description="Basic residues" evidence="1">
    <location>
        <begin position="156"/>
        <end position="174"/>
    </location>
</feature>
<name>A0A6J4MHN3_9BACT</name>
<feature type="non-terminal residue" evidence="2">
    <location>
        <position position="1"/>
    </location>
</feature>
<feature type="compositionally biased region" description="Low complexity" evidence="1">
    <location>
        <begin position="26"/>
        <end position="35"/>
    </location>
</feature>
<feature type="compositionally biased region" description="Basic residues" evidence="1">
    <location>
        <begin position="79"/>
        <end position="93"/>
    </location>
</feature>
<organism evidence="2">
    <name type="scientific">uncultured Gemmatimonadaceae bacterium</name>
    <dbReference type="NCBI Taxonomy" id="246130"/>
    <lineage>
        <taxon>Bacteria</taxon>
        <taxon>Pseudomonadati</taxon>
        <taxon>Gemmatimonadota</taxon>
        <taxon>Gemmatimonadia</taxon>
        <taxon>Gemmatimonadales</taxon>
        <taxon>Gemmatimonadaceae</taxon>
        <taxon>environmental samples</taxon>
    </lineage>
</organism>
<feature type="region of interest" description="Disordered" evidence="1">
    <location>
        <begin position="136"/>
        <end position="200"/>
    </location>
</feature>
<proteinExistence type="predicted"/>
<evidence type="ECO:0000256" key="1">
    <source>
        <dbReference type="SAM" id="MobiDB-lite"/>
    </source>
</evidence>
<evidence type="ECO:0000313" key="2">
    <source>
        <dbReference type="EMBL" id="CAA9357699.1"/>
    </source>
</evidence>
<feature type="compositionally biased region" description="Basic residues" evidence="1">
    <location>
        <begin position="9"/>
        <end position="25"/>
    </location>
</feature>
<dbReference type="AlphaFoldDB" id="A0A6J4MHN3"/>
<feature type="compositionally biased region" description="Basic and acidic residues" evidence="1">
    <location>
        <begin position="47"/>
        <end position="56"/>
    </location>
</feature>
<feature type="non-terminal residue" evidence="2">
    <location>
        <position position="200"/>
    </location>
</feature>
<dbReference type="EMBL" id="CADCTU010000830">
    <property type="protein sequence ID" value="CAA9357699.1"/>
    <property type="molecule type" value="Genomic_DNA"/>
</dbReference>
<feature type="region of interest" description="Disordered" evidence="1">
    <location>
        <begin position="1"/>
        <end position="108"/>
    </location>
</feature>
<sequence length="200" mass="22068">RAAREPRPRVLRRARRGGAAGRRHAPGPAARGPAANHLRRDVHRRARVGDRREPPRAHRRQPRHDERLRGRDPEEVRPRGRVHGVRAARRAHRAALPARRGGARDRRQPGRVRALLRGAHRRRGAREPRHPLAVLGDVGHRHPVHGGGPRAALAPRARHRARGRVRRVDRRARGARAPAAAGGGGRPGRPRAGARGGGLV</sequence>
<protein>
    <submittedName>
        <fullName evidence="2">Lipopolysaccharide export system permease protein LptF</fullName>
    </submittedName>
</protein>
<feature type="compositionally biased region" description="Basic and acidic residues" evidence="1">
    <location>
        <begin position="63"/>
        <end position="78"/>
    </location>
</feature>
<gene>
    <name evidence="2" type="ORF">AVDCRST_MAG11-3912</name>
</gene>
<accession>A0A6J4MHN3</accession>